<sequence length="298" mass="32769">MSSSITIIFSPYHVGLRDHRVGDGPNRIRSLGLIEKLSDLGLDVKSHEIPPVDDFEGEIGRSFEILRRTSTAVKSAVSDNSFPLVLAGNCMALVGIACGFGCAEDQGFVYFDAHDDMDTPRTKMSGYFDAMGMGFLAGKGFEALTETIPGFRPMRYDHGRLLYVGLRDQTDVQRQYVKEAGPDVIWGGSEKKVDFPGELEKRLEKSDGRYKKRLVHLDLDVLDEGVGKVNGYESPGGLSEEELVKCFELIPLKVIPASLSVCSFDPNLGDGDKIADIAIRAILAFVEGMIKRDLLTTR</sequence>
<dbReference type="PANTHER" id="PTHR43782:SF3">
    <property type="entry name" value="ARGINASE"/>
    <property type="match status" value="1"/>
</dbReference>
<accession>A0A6A6T0U2</accession>
<dbReference type="PANTHER" id="PTHR43782">
    <property type="entry name" value="ARGINASE"/>
    <property type="match status" value="1"/>
</dbReference>
<dbReference type="OrthoDB" id="9992747at2759"/>
<evidence type="ECO:0000256" key="4">
    <source>
        <dbReference type="PROSITE-ProRule" id="PRU00742"/>
    </source>
</evidence>
<comment type="similarity">
    <text evidence="4">Belongs to the arginase family.</text>
</comment>
<evidence type="ECO:0000313" key="6">
    <source>
        <dbReference type="Proteomes" id="UP000799324"/>
    </source>
</evidence>
<keyword evidence="1" id="KW-0479">Metal-binding</keyword>
<gene>
    <name evidence="5" type="ORF">K491DRAFT_706435</name>
</gene>
<keyword evidence="6" id="KW-1185">Reference proteome</keyword>
<dbReference type="SUPFAM" id="SSF52768">
    <property type="entry name" value="Arginase/deacetylase"/>
    <property type="match status" value="1"/>
</dbReference>
<evidence type="ECO:0000256" key="1">
    <source>
        <dbReference type="ARBA" id="ARBA00022723"/>
    </source>
</evidence>
<dbReference type="EMBL" id="MU004402">
    <property type="protein sequence ID" value="KAF2652428.1"/>
    <property type="molecule type" value="Genomic_DNA"/>
</dbReference>
<dbReference type="InterPro" id="IPR006035">
    <property type="entry name" value="Ureohydrolase"/>
</dbReference>
<keyword evidence="3" id="KW-0464">Manganese</keyword>
<proteinExistence type="inferred from homology"/>
<dbReference type="GO" id="GO:0005634">
    <property type="term" value="C:nucleus"/>
    <property type="evidence" value="ECO:0007669"/>
    <property type="project" value="TreeGrafter"/>
</dbReference>
<dbReference type="PRINTS" id="PR00116">
    <property type="entry name" value="ARGINASE"/>
</dbReference>
<dbReference type="Proteomes" id="UP000799324">
    <property type="component" value="Unassembled WGS sequence"/>
</dbReference>
<dbReference type="PROSITE" id="PS51409">
    <property type="entry name" value="ARGINASE_2"/>
    <property type="match status" value="1"/>
</dbReference>
<dbReference type="Gene3D" id="3.40.800.10">
    <property type="entry name" value="Ureohydrolase domain"/>
    <property type="match status" value="1"/>
</dbReference>
<protein>
    <submittedName>
        <fullName evidence="5">Arginase/deacetylase</fullName>
    </submittedName>
</protein>
<evidence type="ECO:0000256" key="3">
    <source>
        <dbReference type="ARBA" id="ARBA00023211"/>
    </source>
</evidence>
<dbReference type="GO" id="GO:0004053">
    <property type="term" value="F:arginase activity"/>
    <property type="evidence" value="ECO:0007669"/>
    <property type="project" value="TreeGrafter"/>
</dbReference>
<name>A0A6A6T0U2_9PLEO</name>
<keyword evidence="2" id="KW-0378">Hydrolase</keyword>
<organism evidence="5 6">
    <name type="scientific">Lophiostoma macrostomum CBS 122681</name>
    <dbReference type="NCBI Taxonomy" id="1314788"/>
    <lineage>
        <taxon>Eukaryota</taxon>
        <taxon>Fungi</taxon>
        <taxon>Dikarya</taxon>
        <taxon>Ascomycota</taxon>
        <taxon>Pezizomycotina</taxon>
        <taxon>Dothideomycetes</taxon>
        <taxon>Pleosporomycetidae</taxon>
        <taxon>Pleosporales</taxon>
        <taxon>Lophiostomataceae</taxon>
        <taxon>Lophiostoma</taxon>
    </lineage>
</organism>
<dbReference type="Pfam" id="PF00491">
    <property type="entry name" value="Arginase"/>
    <property type="match status" value="1"/>
</dbReference>
<evidence type="ECO:0000256" key="2">
    <source>
        <dbReference type="ARBA" id="ARBA00022801"/>
    </source>
</evidence>
<evidence type="ECO:0000313" key="5">
    <source>
        <dbReference type="EMBL" id="KAF2652428.1"/>
    </source>
</evidence>
<dbReference type="GO" id="GO:0005829">
    <property type="term" value="C:cytosol"/>
    <property type="evidence" value="ECO:0007669"/>
    <property type="project" value="TreeGrafter"/>
</dbReference>
<dbReference type="CDD" id="cd09999">
    <property type="entry name" value="Arginase-like_1"/>
    <property type="match status" value="1"/>
</dbReference>
<dbReference type="InterPro" id="IPR023696">
    <property type="entry name" value="Ureohydrolase_dom_sf"/>
</dbReference>
<reference evidence="5" key="1">
    <citation type="journal article" date="2020" name="Stud. Mycol.">
        <title>101 Dothideomycetes genomes: a test case for predicting lifestyles and emergence of pathogens.</title>
        <authorList>
            <person name="Haridas S."/>
            <person name="Albert R."/>
            <person name="Binder M."/>
            <person name="Bloem J."/>
            <person name="Labutti K."/>
            <person name="Salamov A."/>
            <person name="Andreopoulos B."/>
            <person name="Baker S."/>
            <person name="Barry K."/>
            <person name="Bills G."/>
            <person name="Bluhm B."/>
            <person name="Cannon C."/>
            <person name="Castanera R."/>
            <person name="Culley D."/>
            <person name="Daum C."/>
            <person name="Ezra D."/>
            <person name="Gonzalez J."/>
            <person name="Henrissat B."/>
            <person name="Kuo A."/>
            <person name="Liang C."/>
            <person name="Lipzen A."/>
            <person name="Lutzoni F."/>
            <person name="Magnuson J."/>
            <person name="Mondo S."/>
            <person name="Nolan M."/>
            <person name="Ohm R."/>
            <person name="Pangilinan J."/>
            <person name="Park H.-J."/>
            <person name="Ramirez L."/>
            <person name="Alfaro M."/>
            <person name="Sun H."/>
            <person name="Tritt A."/>
            <person name="Yoshinaga Y."/>
            <person name="Zwiers L.-H."/>
            <person name="Turgeon B."/>
            <person name="Goodwin S."/>
            <person name="Spatafora J."/>
            <person name="Crous P."/>
            <person name="Grigoriev I."/>
        </authorList>
    </citation>
    <scope>NUCLEOTIDE SEQUENCE</scope>
    <source>
        <strain evidence="5">CBS 122681</strain>
    </source>
</reference>
<dbReference type="AlphaFoldDB" id="A0A6A6T0U2"/>
<dbReference type="GO" id="GO:0030145">
    <property type="term" value="F:manganese ion binding"/>
    <property type="evidence" value="ECO:0007669"/>
    <property type="project" value="TreeGrafter"/>
</dbReference>